<evidence type="ECO:0000313" key="5">
    <source>
        <dbReference type="Proteomes" id="UP000008784"/>
    </source>
</evidence>
<dbReference type="Pfam" id="PF00557">
    <property type="entry name" value="Peptidase_M24"/>
    <property type="match status" value="1"/>
</dbReference>
<dbReference type="GO" id="GO:0005634">
    <property type="term" value="C:nucleus"/>
    <property type="evidence" value="ECO:0007669"/>
    <property type="project" value="EnsemblFungi"/>
</dbReference>
<accession>G1X406</accession>
<dbReference type="OMA" id="SRMFYSE"/>
<dbReference type="eggNOG" id="KOG2776">
    <property type="taxonomic scope" value="Eukaryota"/>
</dbReference>
<dbReference type="CDD" id="cd01089">
    <property type="entry name" value="PA2G4-like"/>
    <property type="match status" value="1"/>
</dbReference>
<proteinExistence type="inferred from homology"/>
<organism evidence="4 5">
    <name type="scientific">Arthrobotrys oligospora (strain ATCC 24927 / CBS 115.81 / DSM 1491)</name>
    <name type="common">Nematode-trapping fungus</name>
    <name type="synonym">Didymozoophaga oligospora</name>
    <dbReference type="NCBI Taxonomy" id="756982"/>
    <lineage>
        <taxon>Eukaryota</taxon>
        <taxon>Fungi</taxon>
        <taxon>Dikarya</taxon>
        <taxon>Ascomycota</taxon>
        <taxon>Pezizomycotina</taxon>
        <taxon>Orbiliomycetes</taxon>
        <taxon>Orbiliales</taxon>
        <taxon>Orbiliaceae</taxon>
        <taxon>Orbilia</taxon>
        <taxon>Orbilia oligospora</taxon>
    </lineage>
</organism>
<dbReference type="STRING" id="756982.G1X406"/>
<dbReference type="InParanoid" id="G1X406"/>
<evidence type="ECO:0000259" key="3">
    <source>
        <dbReference type="Pfam" id="PF00557"/>
    </source>
</evidence>
<protein>
    <recommendedName>
        <fullName evidence="3">Peptidase M24 domain-containing protein</fullName>
    </recommendedName>
</protein>
<dbReference type="EMBL" id="ADOT01000059">
    <property type="protein sequence ID" value="EGX52040.1"/>
    <property type="molecule type" value="Genomic_DNA"/>
</dbReference>
<dbReference type="InterPro" id="IPR036005">
    <property type="entry name" value="Creatinase/aminopeptidase-like"/>
</dbReference>
<dbReference type="HOGENOM" id="CLU_041451_2_1_1"/>
<dbReference type="FunFam" id="1.10.10.10:FF:000029">
    <property type="entry name" value="Proliferation-associated 2G4, a"/>
    <property type="match status" value="1"/>
</dbReference>
<comment type="caution">
    <text evidence="4">The sequence shown here is derived from an EMBL/GenBank/DDBJ whole genome shotgun (WGS) entry which is preliminary data.</text>
</comment>
<dbReference type="GeneID" id="22890142"/>
<dbReference type="InterPro" id="IPR000994">
    <property type="entry name" value="Pept_M24"/>
</dbReference>
<dbReference type="SUPFAM" id="SSF46785">
    <property type="entry name" value="Winged helix' DNA-binding domain"/>
    <property type="match status" value="1"/>
</dbReference>
<evidence type="ECO:0000256" key="1">
    <source>
        <dbReference type="ARBA" id="ARBA00007319"/>
    </source>
</evidence>
<evidence type="ECO:0000256" key="2">
    <source>
        <dbReference type="SAM" id="MobiDB-lite"/>
    </source>
</evidence>
<dbReference type="Proteomes" id="UP000008784">
    <property type="component" value="Unassembled WGS sequence"/>
</dbReference>
<dbReference type="AlphaFoldDB" id="G1X406"/>
<evidence type="ECO:0000313" key="4">
    <source>
        <dbReference type="EMBL" id="EGX52040.1"/>
    </source>
</evidence>
<name>G1X406_ARTOA</name>
<dbReference type="OrthoDB" id="5876363at2759"/>
<dbReference type="RefSeq" id="XP_011119218.1">
    <property type="nucleotide sequence ID" value="XM_011120916.1"/>
</dbReference>
<feature type="region of interest" description="Disordered" evidence="2">
    <location>
        <begin position="1"/>
        <end position="27"/>
    </location>
</feature>
<gene>
    <name evidence="4" type="ORF">AOL_s00043g430</name>
</gene>
<keyword evidence="5" id="KW-1185">Reference proteome</keyword>
<feature type="domain" description="Peptidase M24" evidence="3">
    <location>
        <begin position="58"/>
        <end position="169"/>
    </location>
</feature>
<dbReference type="InterPro" id="IPR036388">
    <property type="entry name" value="WH-like_DNA-bd_sf"/>
</dbReference>
<dbReference type="SUPFAM" id="SSF55920">
    <property type="entry name" value="Creatinase/aminopeptidase"/>
    <property type="match status" value="1"/>
</dbReference>
<dbReference type="Gene3D" id="1.10.10.10">
    <property type="entry name" value="Winged helix-like DNA-binding domain superfamily/Winged helix DNA-binding domain"/>
    <property type="match status" value="1"/>
</dbReference>
<dbReference type="InterPro" id="IPR036390">
    <property type="entry name" value="WH_DNA-bd_sf"/>
</dbReference>
<dbReference type="Gene3D" id="3.90.230.10">
    <property type="entry name" value="Creatinase/methionine aminopeptidase superfamily"/>
    <property type="match status" value="1"/>
</dbReference>
<comment type="similarity">
    <text evidence="1">Belongs to the peptidase M24 family.</text>
</comment>
<dbReference type="PANTHER" id="PTHR10804">
    <property type="entry name" value="PROTEASE FAMILY M24 METHIONYL AMINOPEPTIDASE, AMINOPEPTIDASE P"/>
    <property type="match status" value="1"/>
</dbReference>
<dbReference type="InterPro" id="IPR047113">
    <property type="entry name" value="PA2G4/ARX1"/>
</dbReference>
<sequence>MHQQFTSRSGIGGFNSPVEGEEDSKRKKKIRGGAWIANDYLVGKPADYTLANPDTLTKYKTAAEISNKVLNHVVSLVKEGATVLSLCEEGDKLLEEETSKVFKGKDIKKGISFPTTVSPDEIITPLTPNPYDTATPEWAVKPGQVLKIQLGAHIDGFAAIVGSTVVVPASEGADAEITGEVADLLLATHYINQAFLRLILPPSLHPGAEEGKEVKPPTHTKINSILNSIAKTYGCSLVENTTSYQFERNEIEGKKKIILAPTEGTKGEGNPEIGDVWGVEVAVALGDSGKLKVSDNKPTLFRNTGTTFALKRPTSRQTFTEIKGKFGNFPFSSRYLTDQKAAAFGLVECVRGNLLRQYEVLIEKEGKITSKDFSVVAVTKKGLSVISAPPAIDLEKVKSDKKITDEEILKLLEIPIGAPKKANKKKKKAGASTDE</sequence>
<dbReference type="PANTHER" id="PTHR10804:SF11">
    <property type="entry name" value="PROLIFERATION-ASSOCIATED PROTEIN 2G4"/>
    <property type="match status" value="1"/>
</dbReference>
<reference evidence="4 5" key="1">
    <citation type="journal article" date="2011" name="PLoS Pathog.">
        <title>Genomic and proteomic analyses of the fungus Arthrobotrys oligospora provide insights into nematode-trap formation.</title>
        <authorList>
            <person name="Yang J."/>
            <person name="Wang L."/>
            <person name="Ji X."/>
            <person name="Feng Y."/>
            <person name="Li X."/>
            <person name="Zou C."/>
            <person name="Xu J."/>
            <person name="Ren Y."/>
            <person name="Mi Q."/>
            <person name="Wu J."/>
            <person name="Liu S."/>
            <person name="Liu Y."/>
            <person name="Huang X."/>
            <person name="Wang H."/>
            <person name="Niu X."/>
            <person name="Li J."/>
            <person name="Liang L."/>
            <person name="Luo Y."/>
            <person name="Ji K."/>
            <person name="Zhou W."/>
            <person name="Yu Z."/>
            <person name="Li G."/>
            <person name="Liu Y."/>
            <person name="Li L."/>
            <person name="Qiao M."/>
            <person name="Feng L."/>
            <person name="Zhang K.-Q."/>
        </authorList>
    </citation>
    <scope>NUCLEOTIDE SEQUENCE [LARGE SCALE GENOMIC DNA]</scope>
    <source>
        <strain evidence="5">ATCC 24927 / CBS 115.81 / DSM 1491</strain>
    </source>
</reference>